<evidence type="ECO:0000256" key="1">
    <source>
        <dbReference type="SAM" id="Phobius"/>
    </source>
</evidence>
<keyword evidence="3" id="KW-1185">Reference proteome</keyword>
<protein>
    <recommendedName>
        <fullName evidence="4">Extracellular solute-binding protein</fullName>
    </recommendedName>
</protein>
<reference evidence="2 3" key="1">
    <citation type="submission" date="2023-11" db="EMBL/GenBank/DDBJ databases">
        <title>Lentzea sokolovensis, sp. nov., Lentzea kristufkii, sp. nov., and Lentzea miocenensis, sp. nov., rare actinobacteria from Sokolov Coal Basin, Miocene lacustrine sediment, Czech Republic.</title>
        <authorList>
            <person name="Lara A."/>
            <person name="Kotroba L."/>
            <person name="Nouioui I."/>
            <person name="Neumann-Schaal M."/>
            <person name="Mast Y."/>
            <person name="Chronakova A."/>
        </authorList>
    </citation>
    <scope>NUCLEOTIDE SEQUENCE [LARGE SCALE GENOMIC DNA]</scope>
    <source>
        <strain evidence="2 3">BCCO 10_0061</strain>
    </source>
</reference>
<gene>
    <name evidence="2" type="ORF">SK854_46105</name>
</gene>
<feature type="transmembrane region" description="Helical" evidence="1">
    <location>
        <begin position="15"/>
        <end position="35"/>
    </location>
</feature>
<sequence length="377" mass="42173">MREPEFKVVDPRRRFLLWFVPPLAVFVTGLVVLLVSGHITGPFRSVTVVRALFASKRDFFQDEQVKRILMARGYQVHVTPIGSRDLADKPDLDSYHFVFPSGHVANEHVKKRRAGKHVVPYRPFFTPVVLATFREYAEALKLAGVATPYDTGEKPLYYDLDMAGFKNLSADPSKDQWSDLGLSNGNKVLAQSPDPCKAYSGATLVGFFATAFGDDPPQTLEAAEELARKVKPYVDAQGQAGEDMAPKYFVPEGRTHAVIAVIYEHQYIAYQLRQKNIDTERVLLYPEKQHQSTPELISFTPEGDRIGELMMNDPELRKRAVELGFHSLSWNGESADDFGTYIAGRGLPKPPAGEAGRVQLPKAELFERMLDVVGDCK</sequence>
<organism evidence="2 3">
    <name type="scientific">Lentzea sokolovensis</name>
    <dbReference type="NCBI Taxonomy" id="3095429"/>
    <lineage>
        <taxon>Bacteria</taxon>
        <taxon>Bacillati</taxon>
        <taxon>Actinomycetota</taxon>
        <taxon>Actinomycetes</taxon>
        <taxon>Pseudonocardiales</taxon>
        <taxon>Pseudonocardiaceae</taxon>
        <taxon>Lentzea</taxon>
    </lineage>
</organism>
<accession>A0ABU4VDQ0</accession>
<dbReference type="Proteomes" id="UP001285352">
    <property type="component" value="Unassembled WGS sequence"/>
</dbReference>
<name>A0ABU4VDQ0_9PSEU</name>
<evidence type="ECO:0000313" key="2">
    <source>
        <dbReference type="EMBL" id="MDX8149565.1"/>
    </source>
</evidence>
<proteinExistence type="predicted"/>
<keyword evidence="1" id="KW-1133">Transmembrane helix</keyword>
<comment type="caution">
    <text evidence="2">The sequence shown here is derived from an EMBL/GenBank/DDBJ whole genome shotgun (WGS) entry which is preliminary data.</text>
</comment>
<evidence type="ECO:0000313" key="3">
    <source>
        <dbReference type="Proteomes" id="UP001285352"/>
    </source>
</evidence>
<keyword evidence="1" id="KW-0472">Membrane</keyword>
<dbReference type="EMBL" id="JAXAVU010000018">
    <property type="protein sequence ID" value="MDX8149565.1"/>
    <property type="molecule type" value="Genomic_DNA"/>
</dbReference>
<dbReference type="RefSeq" id="WP_319981539.1">
    <property type="nucleotide sequence ID" value="NZ_JAXAVU010000018.1"/>
</dbReference>
<evidence type="ECO:0008006" key="4">
    <source>
        <dbReference type="Google" id="ProtNLM"/>
    </source>
</evidence>
<reference evidence="2 3" key="2">
    <citation type="submission" date="2023-11" db="EMBL/GenBank/DDBJ databases">
        <authorList>
            <person name="Lara A.C."/>
            <person name="Chronakova A."/>
        </authorList>
    </citation>
    <scope>NUCLEOTIDE SEQUENCE [LARGE SCALE GENOMIC DNA]</scope>
    <source>
        <strain evidence="2 3">BCCO 10_0061</strain>
    </source>
</reference>
<keyword evidence="1" id="KW-0812">Transmembrane</keyword>